<protein>
    <submittedName>
        <fullName evidence="1">Uncharacterized protein</fullName>
    </submittedName>
</protein>
<keyword evidence="2" id="KW-1185">Reference proteome</keyword>
<name>A0A0C3C9J6_HEBCY</name>
<dbReference type="HOGENOM" id="CLU_2590025_0_0_1"/>
<dbReference type="Proteomes" id="UP000053424">
    <property type="component" value="Unassembled WGS sequence"/>
</dbReference>
<sequence>MLTKLLNKIEKSRKKKVERLESTEIRQSQVTPSSGVLDQLLSPAEEVTEESGSDYQSLTQCAVGPISHLASPNLTMFIEM</sequence>
<organism evidence="1 2">
    <name type="scientific">Hebeloma cylindrosporum</name>
    <dbReference type="NCBI Taxonomy" id="76867"/>
    <lineage>
        <taxon>Eukaryota</taxon>
        <taxon>Fungi</taxon>
        <taxon>Dikarya</taxon>
        <taxon>Basidiomycota</taxon>
        <taxon>Agaricomycotina</taxon>
        <taxon>Agaricomycetes</taxon>
        <taxon>Agaricomycetidae</taxon>
        <taxon>Agaricales</taxon>
        <taxon>Agaricineae</taxon>
        <taxon>Hymenogastraceae</taxon>
        <taxon>Hebeloma</taxon>
    </lineage>
</organism>
<dbReference type="AlphaFoldDB" id="A0A0C3C9J6"/>
<evidence type="ECO:0000313" key="1">
    <source>
        <dbReference type="EMBL" id="KIM40894.1"/>
    </source>
</evidence>
<accession>A0A0C3C9J6</accession>
<reference evidence="1 2" key="1">
    <citation type="submission" date="2014-04" db="EMBL/GenBank/DDBJ databases">
        <authorList>
            <consortium name="DOE Joint Genome Institute"/>
            <person name="Kuo A."/>
            <person name="Gay G."/>
            <person name="Dore J."/>
            <person name="Kohler A."/>
            <person name="Nagy L.G."/>
            <person name="Floudas D."/>
            <person name="Copeland A."/>
            <person name="Barry K.W."/>
            <person name="Cichocki N."/>
            <person name="Veneault-Fourrey C."/>
            <person name="LaButti K."/>
            <person name="Lindquist E.A."/>
            <person name="Lipzen A."/>
            <person name="Lundell T."/>
            <person name="Morin E."/>
            <person name="Murat C."/>
            <person name="Sun H."/>
            <person name="Tunlid A."/>
            <person name="Henrissat B."/>
            <person name="Grigoriev I.V."/>
            <person name="Hibbett D.S."/>
            <person name="Martin F."/>
            <person name="Nordberg H.P."/>
            <person name="Cantor M.N."/>
            <person name="Hua S.X."/>
        </authorList>
    </citation>
    <scope>NUCLEOTIDE SEQUENCE [LARGE SCALE GENOMIC DNA]</scope>
    <source>
        <strain evidence="2">h7</strain>
    </source>
</reference>
<gene>
    <name evidence="1" type="ORF">M413DRAFT_445666</name>
</gene>
<reference evidence="2" key="2">
    <citation type="submission" date="2015-01" db="EMBL/GenBank/DDBJ databases">
        <title>Evolutionary Origins and Diversification of the Mycorrhizal Mutualists.</title>
        <authorList>
            <consortium name="DOE Joint Genome Institute"/>
            <consortium name="Mycorrhizal Genomics Consortium"/>
            <person name="Kohler A."/>
            <person name="Kuo A."/>
            <person name="Nagy L.G."/>
            <person name="Floudas D."/>
            <person name="Copeland A."/>
            <person name="Barry K.W."/>
            <person name="Cichocki N."/>
            <person name="Veneault-Fourrey C."/>
            <person name="LaButti K."/>
            <person name="Lindquist E.A."/>
            <person name="Lipzen A."/>
            <person name="Lundell T."/>
            <person name="Morin E."/>
            <person name="Murat C."/>
            <person name="Riley R."/>
            <person name="Ohm R."/>
            <person name="Sun H."/>
            <person name="Tunlid A."/>
            <person name="Henrissat B."/>
            <person name="Grigoriev I.V."/>
            <person name="Hibbett D.S."/>
            <person name="Martin F."/>
        </authorList>
    </citation>
    <scope>NUCLEOTIDE SEQUENCE [LARGE SCALE GENOMIC DNA]</scope>
    <source>
        <strain evidence="2">h7</strain>
    </source>
</reference>
<evidence type="ECO:0000313" key="2">
    <source>
        <dbReference type="Proteomes" id="UP000053424"/>
    </source>
</evidence>
<dbReference type="EMBL" id="KN831781">
    <property type="protein sequence ID" value="KIM40894.1"/>
    <property type="molecule type" value="Genomic_DNA"/>
</dbReference>
<proteinExistence type="predicted"/>